<feature type="transmembrane region" description="Helical" evidence="1">
    <location>
        <begin position="54"/>
        <end position="75"/>
    </location>
</feature>
<organism evidence="2 3">
    <name type="scientific">Paramarasmius palmivorus</name>
    <dbReference type="NCBI Taxonomy" id="297713"/>
    <lineage>
        <taxon>Eukaryota</taxon>
        <taxon>Fungi</taxon>
        <taxon>Dikarya</taxon>
        <taxon>Basidiomycota</taxon>
        <taxon>Agaricomycotina</taxon>
        <taxon>Agaricomycetes</taxon>
        <taxon>Agaricomycetidae</taxon>
        <taxon>Agaricales</taxon>
        <taxon>Marasmiineae</taxon>
        <taxon>Marasmiaceae</taxon>
        <taxon>Paramarasmius</taxon>
    </lineage>
</organism>
<reference evidence="2 3" key="1">
    <citation type="submission" date="2024-01" db="EMBL/GenBank/DDBJ databases">
        <title>A draft genome for a cacao thread blight-causing isolate of Paramarasmius palmivorus.</title>
        <authorList>
            <person name="Baruah I.K."/>
            <person name="Bukari Y."/>
            <person name="Amoako-Attah I."/>
            <person name="Meinhardt L.W."/>
            <person name="Bailey B.A."/>
            <person name="Cohen S.P."/>
        </authorList>
    </citation>
    <scope>NUCLEOTIDE SEQUENCE [LARGE SCALE GENOMIC DNA]</scope>
    <source>
        <strain evidence="2 3">GH-12</strain>
    </source>
</reference>
<evidence type="ECO:0000313" key="2">
    <source>
        <dbReference type="EMBL" id="KAK7047206.1"/>
    </source>
</evidence>
<protein>
    <recommendedName>
        <fullName evidence="4">Transmembrane protein</fullName>
    </recommendedName>
</protein>
<keyword evidence="3" id="KW-1185">Reference proteome</keyword>
<proteinExistence type="predicted"/>
<evidence type="ECO:0008006" key="4">
    <source>
        <dbReference type="Google" id="ProtNLM"/>
    </source>
</evidence>
<gene>
    <name evidence="2" type="ORF">VNI00_006872</name>
</gene>
<keyword evidence="1" id="KW-1133">Transmembrane helix</keyword>
<dbReference type="AlphaFoldDB" id="A0AAW0D4T3"/>
<dbReference type="EMBL" id="JAYKXP010000021">
    <property type="protein sequence ID" value="KAK7047206.1"/>
    <property type="molecule type" value="Genomic_DNA"/>
</dbReference>
<keyword evidence="1" id="KW-0472">Membrane</keyword>
<evidence type="ECO:0000313" key="3">
    <source>
        <dbReference type="Proteomes" id="UP001383192"/>
    </source>
</evidence>
<accession>A0AAW0D4T3</accession>
<sequence length="108" mass="11305">MSSTVSEASIQLPPEAIERAVTEARKEGVFAGLTSALASGEAHIGSKFMGLKRYPTIACGVITCLAAGYLFTEAFKETHIKRLKKEAAATAALTPEQSSGTSSISDKL</sequence>
<name>A0AAW0D4T3_9AGAR</name>
<comment type="caution">
    <text evidence="2">The sequence shown here is derived from an EMBL/GenBank/DDBJ whole genome shotgun (WGS) entry which is preliminary data.</text>
</comment>
<keyword evidence="1" id="KW-0812">Transmembrane</keyword>
<dbReference type="Proteomes" id="UP001383192">
    <property type="component" value="Unassembled WGS sequence"/>
</dbReference>
<evidence type="ECO:0000256" key="1">
    <source>
        <dbReference type="SAM" id="Phobius"/>
    </source>
</evidence>